<reference evidence="2 3" key="1">
    <citation type="submission" date="2023-07" db="EMBL/GenBank/DDBJ databases">
        <title>Genomic Encyclopedia of Type Strains, Phase IV (KMG-IV): sequencing the most valuable type-strain genomes for metagenomic binning, comparative biology and taxonomic classification.</title>
        <authorList>
            <person name="Goeker M."/>
        </authorList>
    </citation>
    <scope>NUCLEOTIDE SEQUENCE [LARGE SCALE GENOMIC DNA]</scope>
    <source>
        <strain evidence="2 3">DSM 14914</strain>
    </source>
</reference>
<dbReference type="EMBL" id="JAUSWA010000022">
    <property type="protein sequence ID" value="MDQ0495398.1"/>
    <property type="molecule type" value="Genomic_DNA"/>
</dbReference>
<sequence>MKWVQIANVTWILALIVLYEWPKIDKTLKREKRAFIILCVIAYGFSFLLVLFPDLYSPVKVLLTLHKS</sequence>
<dbReference type="Proteomes" id="UP001242811">
    <property type="component" value="Unassembled WGS sequence"/>
</dbReference>
<name>A0ABU0L337_9BACL</name>
<comment type="caution">
    <text evidence="2">The sequence shown here is derived from an EMBL/GenBank/DDBJ whole genome shotgun (WGS) entry which is preliminary data.</text>
</comment>
<keyword evidence="1" id="KW-1133">Transmembrane helix</keyword>
<keyword evidence="1" id="KW-0472">Membrane</keyword>
<evidence type="ECO:0000313" key="2">
    <source>
        <dbReference type="EMBL" id="MDQ0495398.1"/>
    </source>
</evidence>
<gene>
    <name evidence="2" type="ORF">QOZ95_003577</name>
</gene>
<protein>
    <submittedName>
        <fullName evidence="2">Uncharacterized protein</fullName>
    </submittedName>
</protein>
<feature type="transmembrane region" description="Helical" evidence="1">
    <location>
        <begin position="34"/>
        <end position="52"/>
    </location>
</feature>
<evidence type="ECO:0000256" key="1">
    <source>
        <dbReference type="SAM" id="Phobius"/>
    </source>
</evidence>
<evidence type="ECO:0000313" key="3">
    <source>
        <dbReference type="Proteomes" id="UP001242811"/>
    </source>
</evidence>
<organism evidence="2 3">
    <name type="scientific">Paenibacillus brasilensis</name>
    <dbReference type="NCBI Taxonomy" id="128574"/>
    <lineage>
        <taxon>Bacteria</taxon>
        <taxon>Bacillati</taxon>
        <taxon>Bacillota</taxon>
        <taxon>Bacilli</taxon>
        <taxon>Bacillales</taxon>
        <taxon>Paenibacillaceae</taxon>
        <taxon>Paenibacillus</taxon>
    </lineage>
</organism>
<accession>A0ABU0L337</accession>
<keyword evidence="1" id="KW-0812">Transmembrane</keyword>
<feature type="transmembrane region" description="Helical" evidence="1">
    <location>
        <begin position="6"/>
        <end position="22"/>
    </location>
</feature>
<proteinExistence type="predicted"/>
<keyword evidence="3" id="KW-1185">Reference proteome</keyword>